<dbReference type="Proteomes" id="UP000439903">
    <property type="component" value="Unassembled WGS sequence"/>
</dbReference>
<organism evidence="2 3">
    <name type="scientific">Gigaspora margarita</name>
    <dbReference type="NCBI Taxonomy" id="4874"/>
    <lineage>
        <taxon>Eukaryota</taxon>
        <taxon>Fungi</taxon>
        <taxon>Fungi incertae sedis</taxon>
        <taxon>Mucoromycota</taxon>
        <taxon>Glomeromycotina</taxon>
        <taxon>Glomeromycetes</taxon>
        <taxon>Diversisporales</taxon>
        <taxon>Gigasporaceae</taxon>
        <taxon>Gigaspora</taxon>
    </lineage>
</organism>
<evidence type="ECO:0000259" key="1">
    <source>
        <dbReference type="Pfam" id="PF12937"/>
    </source>
</evidence>
<accession>A0A8H4EUR1</accession>
<dbReference type="SUPFAM" id="SSF52047">
    <property type="entry name" value="RNI-like"/>
    <property type="match status" value="1"/>
</dbReference>
<dbReference type="SUPFAM" id="SSF81383">
    <property type="entry name" value="F-box domain"/>
    <property type="match status" value="1"/>
</dbReference>
<dbReference type="InterPro" id="IPR036047">
    <property type="entry name" value="F-box-like_dom_sf"/>
</dbReference>
<evidence type="ECO:0000313" key="3">
    <source>
        <dbReference type="Proteomes" id="UP000439903"/>
    </source>
</evidence>
<dbReference type="InterPro" id="IPR032675">
    <property type="entry name" value="LRR_dom_sf"/>
</dbReference>
<name>A0A8H4EUR1_GIGMA</name>
<protein>
    <recommendedName>
        <fullName evidence="1">F-box domain-containing protein</fullName>
    </recommendedName>
</protein>
<proteinExistence type="predicted"/>
<feature type="domain" description="F-box" evidence="1">
    <location>
        <begin position="11"/>
        <end position="51"/>
    </location>
</feature>
<dbReference type="Gene3D" id="3.80.10.10">
    <property type="entry name" value="Ribonuclease Inhibitor"/>
    <property type="match status" value="1"/>
</dbReference>
<keyword evidence="3" id="KW-1185">Reference proteome</keyword>
<reference evidence="2 3" key="1">
    <citation type="journal article" date="2019" name="Environ. Microbiol.">
        <title>At the nexus of three kingdoms: the genome of the mycorrhizal fungus Gigaspora margarita provides insights into plant, endobacterial and fungal interactions.</title>
        <authorList>
            <person name="Venice F."/>
            <person name="Ghignone S."/>
            <person name="Salvioli di Fossalunga A."/>
            <person name="Amselem J."/>
            <person name="Novero M."/>
            <person name="Xianan X."/>
            <person name="Sedzielewska Toro K."/>
            <person name="Morin E."/>
            <person name="Lipzen A."/>
            <person name="Grigoriev I.V."/>
            <person name="Henrissat B."/>
            <person name="Martin F.M."/>
            <person name="Bonfante P."/>
        </authorList>
    </citation>
    <scope>NUCLEOTIDE SEQUENCE [LARGE SCALE GENOMIC DNA]</scope>
    <source>
        <strain evidence="2 3">BEG34</strain>
    </source>
</reference>
<dbReference type="Pfam" id="PF12937">
    <property type="entry name" value="F-box-like"/>
    <property type="match status" value="1"/>
</dbReference>
<dbReference type="OrthoDB" id="2343369at2759"/>
<dbReference type="InterPro" id="IPR001810">
    <property type="entry name" value="F-box_dom"/>
</dbReference>
<dbReference type="EMBL" id="WTPW01000040">
    <property type="protein sequence ID" value="KAF0555488.1"/>
    <property type="molecule type" value="Genomic_DNA"/>
</dbReference>
<dbReference type="AlphaFoldDB" id="A0A8H4EUR1"/>
<gene>
    <name evidence="2" type="ORF">F8M41_017211</name>
</gene>
<sequence>MASKIFTGDIPELLEIIFNYLNNEIYSLYSCALVNRHWCKVSIPILWQDPFSLELRPFFISNYFSSLDEDEKFILKKCGINMEISKTLFDYARFLKVLDLSSLENKVRKWFNYQHVRLRPNYAQSLYRINNLLLKLFIKIGATLHKFSLHFLEIKPEIFYSIEQNDQFFSQLQNLSLSGISGFNATTLLSILAKNATKMNALILDGFYPDYDESQLLHALICVIKSQVHLRTFGIVCERYITKFHGIISALESQKNSLQEIIIENCVFSTEFEILKNFENIKILRIRYCDPKLLKILNYKIVTLEIVDMQIDATTTIQILENSGLLLNRLKLESSGKRIREESLILESLNSFCPNITYLNILNVEFSTQLVELIGNLQKLQFLTLWCNDGMPEEELSMRVIQFAKILPLTLQYLDLSDNWLNSHIDIFLNYCNAPLKKLLIYYLNNEKITKALIEFRIRSGALKYVGVYRYVDLDDKIRKDVEAYFTLVPYDYIVVDC</sequence>
<comment type="caution">
    <text evidence="2">The sequence shown here is derived from an EMBL/GenBank/DDBJ whole genome shotgun (WGS) entry which is preliminary data.</text>
</comment>
<evidence type="ECO:0000313" key="2">
    <source>
        <dbReference type="EMBL" id="KAF0555488.1"/>
    </source>
</evidence>